<reference evidence="1" key="1">
    <citation type="submission" date="2020-01" db="EMBL/GenBank/DDBJ databases">
        <authorList>
            <consortium name="DOE Joint Genome Institute"/>
            <person name="Haridas S."/>
            <person name="Albert R."/>
            <person name="Binder M."/>
            <person name="Bloem J."/>
            <person name="Labutti K."/>
            <person name="Salamov A."/>
            <person name="Andreopoulos B."/>
            <person name="Baker S.E."/>
            <person name="Barry K."/>
            <person name="Bills G."/>
            <person name="Bluhm B.H."/>
            <person name="Cannon C."/>
            <person name="Castanera R."/>
            <person name="Culley D.E."/>
            <person name="Daum C."/>
            <person name="Ezra D."/>
            <person name="Gonzalez J.B."/>
            <person name="Henrissat B."/>
            <person name="Kuo A."/>
            <person name="Liang C."/>
            <person name="Lipzen A."/>
            <person name="Lutzoni F."/>
            <person name="Magnuson J."/>
            <person name="Mondo S."/>
            <person name="Nolan M."/>
            <person name="Ohm R."/>
            <person name="Pangilinan J."/>
            <person name="Park H.-J."/>
            <person name="Ramirez L."/>
            <person name="Alfaro M."/>
            <person name="Sun H."/>
            <person name="Tritt A."/>
            <person name="Yoshinaga Y."/>
            <person name="Zwiers L.-H."/>
            <person name="Turgeon B.G."/>
            <person name="Goodwin S.B."/>
            <person name="Spatafora J.W."/>
            <person name="Crous P.W."/>
            <person name="Grigoriev I.V."/>
        </authorList>
    </citation>
    <scope>NUCLEOTIDE SEQUENCE</scope>
    <source>
        <strain evidence="1">P77</strain>
    </source>
</reference>
<name>A0A6A5KWG9_9PLEO</name>
<evidence type="ECO:0000313" key="1">
    <source>
        <dbReference type="EMBL" id="KAF1839014.1"/>
    </source>
</evidence>
<organism evidence="1 2">
    <name type="scientific">Decorospora gaudefroyi</name>
    <dbReference type="NCBI Taxonomy" id="184978"/>
    <lineage>
        <taxon>Eukaryota</taxon>
        <taxon>Fungi</taxon>
        <taxon>Dikarya</taxon>
        <taxon>Ascomycota</taxon>
        <taxon>Pezizomycotina</taxon>
        <taxon>Dothideomycetes</taxon>
        <taxon>Pleosporomycetidae</taxon>
        <taxon>Pleosporales</taxon>
        <taxon>Pleosporineae</taxon>
        <taxon>Pleosporaceae</taxon>
        <taxon>Decorospora</taxon>
    </lineage>
</organism>
<dbReference type="Proteomes" id="UP000800040">
    <property type="component" value="Unassembled WGS sequence"/>
</dbReference>
<dbReference type="EMBL" id="ML975247">
    <property type="protein sequence ID" value="KAF1839014.1"/>
    <property type="molecule type" value="Genomic_DNA"/>
</dbReference>
<evidence type="ECO:0000313" key="2">
    <source>
        <dbReference type="Proteomes" id="UP000800040"/>
    </source>
</evidence>
<gene>
    <name evidence="1" type="ORF">BDW02DRAFT_564354</name>
</gene>
<protein>
    <submittedName>
        <fullName evidence="1">Uncharacterized protein</fullName>
    </submittedName>
</protein>
<accession>A0A6A5KWG9</accession>
<dbReference type="OrthoDB" id="3163292at2759"/>
<proteinExistence type="predicted"/>
<dbReference type="AlphaFoldDB" id="A0A6A5KWG9"/>
<keyword evidence="2" id="KW-1185">Reference proteome</keyword>
<sequence length="365" mass="40187">MAGLLSCKHRVRDLPISKHNPSCSTQPSLAKHVGVSSPIRGSADLATIEQFVRSYPLPPELTYQIMVHHTLAKFLTTIVDNAQESITHSLVKIIDTELDSLKARYPTPWTPRAETANLTAKLLLYTTVIIRPSTAPPLREILMRNALAAAVRTIYLMDQGLAYASPEFPNVPAENLQRTLPKNYFRTLVLATTFLLRFFVLNRQASAEEQELARNHVAIAQRFLTIGAVDPQDERMRGAKLFERLSRQAPVDLEEEKLRVDDRMGASLVFDAVARGRALKDQGVGVGGEQVEFTDSVAQKNALPLQEDEGGGGAPFMAVEDISLDSFGGFPLPEDLWGDEIWGLMAPGGYGASSQFATGYAYSYN</sequence>